<evidence type="ECO:0000313" key="4">
    <source>
        <dbReference type="EMBL" id="CAB4616302.1"/>
    </source>
</evidence>
<feature type="domain" description="Phospholipid/glycerol acyltransferase" evidence="3">
    <location>
        <begin position="60"/>
        <end position="172"/>
    </location>
</feature>
<dbReference type="InterPro" id="IPR002123">
    <property type="entry name" value="Plipid/glycerol_acylTrfase"/>
</dbReference>
<evidence type="ECO:0000259" key="3">
    <source>
        <dbReference type="SMART" id="SM00563"/>
    </source>
</evidence>
<name>A0A6J6HR19_9ZZZZ</name>
<gene>
    <name evidence="4" type="ORF">UFOPK1827_01635</name>
    <name evidence="5" type="ORF">UFOPK2000_00332</name>
    <name evidence="6" type="ORF">UFOPK3708_01255</name>
</gene>
<accession>A0A6J6HR19</accession>
<dbReference type="SUPFAM" id="SSF69593">
    <property type="entry name" value="Glycerol-3-phosphate (1)-acyltransferase"/>
    <property type="match status" value="1"/>
</dbReference>
<keyword evidence="2" id="KW-0012">Acyltransferase</keyword>
<dbReference type="AlphaFoldDB" id="A0A6J6HR19"/>
<protein>
    <submittedName>
        <fullName evidence="4">Unannotated protein</fullName>
    </submittedName>
</protein>
<evidence type="ECO:0000256" key="2">
    <source>
        <dbReference type="ARBA" id="ARBA00023315"/>
    </source>
</evidence>
<sequence>MPVVSRREIFIPEGHDNGEVLTLAQKMMHHSVRLLLEVVIRLYFRLEVHGRENIPKRGPFIISPIHRSYLDTPVIGASIWRLLRYMGAEKMWTNKQLGWFLTAMGGFPVQRGAADRDALKAALSVVERGEPLVMFPEGTRQSGPVVSEMFDGPAYVACRTGVSIIPVGLGGTERAMPKGKKFIRPVKMVVVIGEPIAPPPKKESGRVSRNGVREMTATLSERIQDLFDEAQLRAGSPNQR</sequence>
<dbReference type="EMBL" id="CAFBNA010000079">
    <property type="protein sequence ID" value="CAB4937782.1"/>
    <property type="molecule type" value="Genomic_DNA"/>
</dbReference>
<reference evidence="4" key="1">
    <citation type="submission" date="2020-05" db="EMBL/GenBank/DDBJ databases">
        <authorList>
            <person name="Chiriac C."/>
            <person name="Salcher M."/>
            <person name="Ghai R."/>
            <person name="Kavagutti S V."/>
        </authorList>
    </citation>
    <scope>NUCLEOTIDE SEQUENCE</scope>
</reference>
<dbReference type="CDD" id="cd07989">
    <property type="entry name" value="LPLAT_AGPAT-like"/>
    <property type="match status" value="1"/>
</dbReference>
<evidence type="ECO:0000256" key="1">
    <source>
        <dbReference type="ARBA" id="ARBA00022679"/>
    </source>
</evidence>
<dbReference type="EMBL" id="CAEZVK010000020">
    <property type="protein sequence ID" value="CAB4624713.1"/>
    <property type="molecule type" value="Genomic_DNA"/>
</dbReference>
<dbReference type="EMBL" id="CAEZUO010000102">
    <property type="protein sequence ID" value="CAB4616302.1"/>
    <property type="molecule type" value="Genomic_DNA"/>
</dbReference>
<dbReference type="PANTHER" id="PTHR10434">
    <property type="entry name" value="1-ACYL-SN-GLYCEROL-3-PHOSPHATE ACYLTRANSFERASE"/>
    <property type="match status" value="1"/>
</dbReference>
<evidence type="ECO:0000313" key="5">
    <source>
        <dbReference type="EMBL" id="CAB4624713.1"/>
    </source>
</evidence>
<evidence type="ECO:0000313" key="6">
    <source>
        <dbReference type="EMBL" id="CAB4937782.1"/>
    </source>
</evidence>
<keyword evidence="1" id="KW-0808">Transferase</keyword>
<dbReference type="Pfam" id="PF01553">
    <property type="entry name" value="Acyltransferase"/>
    <property type="match status" value="1"/>
</dbReference>
<dbReference type="GO" id="GO:0003841">
    <property type="term" value="F:1-acylglycerol-3-phosphate O-acyltransferase activity"/>
    <property type="evidence" value="ECO:0007669"/>
    <property type="project" value="TreeGrafter"/>
</dbReference>
<dbReference type="SMART" id="SM00563">
    <property type="entry name" value="PlsC"/>
    <property type="match status" value="1"/>
</dbReference>
<dbReference type="GO" id="GO:0006654">
    <property type="term" value="P:phosphatidic acid biosynthetic process"/>
    <property type="evidence" value="ECO:0007669"/>
    <property type="project" value="TreeGrafter"/>
</dbReference>
<dbReference type="PANTHER" id="PTHR10434:SF11">
    <property type="entry name" value="1-ACYL-SN-GLYCEROL-3-PHOSPHATE ACYLTRANSFERASE"/>
    <property type="match status" value="1"/>
</dbReference>
<proteinExistence type="predicted"/>
<organism evidence="4">
    <name type="scientific">freshwater metagenome</name>
    <dbReference type="NCBI Taxonomy" id="449393"/>
    <lineage>
        <taxon>unclassified sequences</taxon>
        <taxon>metagenomes</taxon>
        <taxon>ecological metagenomes</taxon>
    </lineage>
</organism>